<name>A0A099UAZ0_9HELI</name>
<sequence length="140" mass="15990">MNKKPVRKNNLPNDTNPQNQLNIQNNIFMENELNAIGKLPEPLAQRAMNLLEKTAEHKMQIDKEILELERQEQKNRLSDMRWFYSLQGLGAITAAIFILGSLGIFAYLVINDKPNAWLSLIPAIITSIVKLGNIKNHRKS</sequence>
<proteinExistence type="predicted"/>
<reference evidence="4 5" key="1">
    <citation type="journal article" date="2014" name="Genome Announc.">
        <title>Draft genome sequences of eight enterohepatic helicobacter species isolated from both laboratory and wild rodents.</title>
        <authorList>
            <person name="Sheh A."/>
            <person name="Shen Z."/>
            <person name="Fox J.G."/>
        </authorList>
    </citation>
    <scope>NUCLEOTIDE SEQUENCE [LARGE SCALE GENOMIC DNA]</scope>
    <source>
        <strain evidence="4 5">MIT 98-6810</strain>
    </source>
</reference>
<evidence type="ECO:0000313" key="4">
    <source>
        <dbReference type="EMBL" id="TLD79627.1"/>
    </source>
</evidence>
<feature type="region of interest" description="Disordered" evidence="1">
    <location>
        <begin position="1"/>
        <end position="20"/>
    </location>
</feature>
<evidence type="ECO:0000313" key="5">
    <source>
        <dbReference type="Proteomes" id="UP000029925"/>
    </source>
</evidence>
<dbReference type="STRING" id="76936.BN2458_PEG0341"/>
<gene>
    <name evidence="3" type="ORF">BN2458_PEG0341</name>
    <name evidence="4" type="ORF">LS75_001460</name>
</gene>
<reference evidence="3" key="2">
    <citation type="submission" date="2015-11" db="EMBL/GenBank/DDBJ databases">
        <authorList>
            <person name="Zhang Y."/>
            <person name="Guo Z."/>
        </authorList>
    </citation>
    <scope>NUCLEOTIDE SEQUENCE</scope>
    <source>
        <strain evidence="3">1</strain>
    </source>
</reference>
<organism evidence="3 6">
    <name type="scientific">Helicobacter typhlonius</name>
    <dbReference type="NCBI Taxonomy" id="76936"/>
    <lineage>
        <taxon>Bacteria</taxon>
        <taxon>Pseudomonadati</taxon>
        <taxon>Campylobacterota</taxon>
        <taxon>Epsilonproteobacteria</taxon>
        <taxon>Campylobacterales</taxon>
        <taxon>Helicobacteraceae</taxon>
        <taxon>Helicobacter</taxon>
    </lineage>
</organism>
<dbReference type="AlphaFoldDB" id="A0A099UAZ0"/>
<protein>
    <recommendedName>
        <fullName evidence="7">DUF2335 domain-containing protein</fullName>
    </recommendedName>
</protein>
<evidence type="ECO:0000313" key="6">
    <source>
        <dbReference type="Proteomes" id="UP000064525"/>
    </source>
</evidence>
<dbReference type="GeneID" id="78150668"/>
<keyword evidence="2" id="KW-0812">Transmembrane</keyword>
<dbReference type="RefSeq" id="WP_034343493.1">
    <property type="nucleotide sequence ID" value="NZ_CAOMJD010000011.1"/>
</dbReference>
<evidence type="ECO:0000256" key="2">
    <source>
        <dbReference type="SAM" id="Phobius"/>
    </source>
</evidence>
<dbReference type="OrthoDB" id="5329130at2"/>
<evidence type="ECO:0000256" key="1">
    <source>
        <dbReference type="SAM" id="MobiDB-lite"/>
    </source>
</evidence>
<evidence type="ECO:0000313" key="3">
    <source>
        <dbReference type="EMBL" id="CUU39228.1"/>
    </source>
</evidence>
<dbReference type="EMBL" id="LN907858">
    <property type="protein sequence ID" value="CUU39228.1"/>
    <property type="molecule type" value="Genomic_DNA"/>
</dbReference>
<feature type="transmembrane region" description="Helical" evidence="2">
    <location>
        <begin position="82"/>
        <end position="110"/>
    </location>
</feature>
<dbReference type="PATRIC" id="fig|76936.10.peg.330"/>
<dbReference type="Proteomes" id="UP000029925">
    <property type="component" value="Unassembled WGS sequence"/>
</dbReference>
<reference evidence="6" key="3">
    <citation type="submission" date="2015-11" db="EMBL/GenBank/DDBJ databases">
        <authorList>
            <person name="Anvar S.Y."/>
        </authorList>
    </citation>
    <scope>NUCLEOTIDE SEQUENCE [LARGE SCALE GENOMIC DNA]</scope>
</reference>
<feature type="transmembrane region" description="Helical" evidence="2">
    <location>
        <begin position="116"/>
        <end position="134"/>
    </location>
</feature>
<keyword evidence="2" id="KW-1133">Transmembrane helix</keyword>
<evidence type="ECO:0008006" key="7">
    <source>
        <dbReference type="Google" id="ProtNLM"/>
    </source>
</evidence>
<keyword evidence="2" id="KW-0472">Membrane</keyword>
<dbReference type="EMBL" id="JRPF02000001">
    <property type="protein sequence ID" value="TLD79627.1"/>
    <property type="molecule type" value="Genomic_DNA"/>
</dbReference>
<dbReference type="KEGG" id="hty:BN2458_PEG0341"/>
<dbReference type="Proteomes" id="UP000064525">
    <property type="component" value="Chromosome I"/>
</dbReference>
<accession>A0A099UAZ0</accession>
<keyword evidence="5" id="KW-1185">Reference proteome</keyword>